<evidence type="ECO:0000256" key="2">
    <source>
        <dbReference type="ARBA" id="ARBA00022771"/>
    </source>
</evidence>
<dbReference type="SUPFAM" id="SSF57716">
    <property type="entry name" value="Glucocorticoid receptor-like (DNA-binding domain)"/>
    <property type="match status" value="1"/>
</dbReference>
<feature type="compositionally biased region" description="Pro residues" evidence="7">
    <location>
        <begin position="371"/>
        <end position="383"/>
    </location>
</feature>
<sequence length="558" mass="60264">MASDGRYMYYSDYPPYAAPPSYEPPRPIRSDSGSSSSQPPHSPEQQSQHHSSQQFSNHNHSRPQPSYGPPPQQQYAPAPTYMSPAAPAPPQQWTQNSWGQQSYVPPPPPETQQYNTAPPPPARPASNEHQQRTWNHPSYAPPPPPPPESHHYSPPPTRPRSDEPQQRVYAPPPLPPPDSPNTRPSHGRGQPPSAPPTYHQPPSHPQPPSHHQPHPHPTPPQAASHRIRRRRELTPQPPPPPPPAIVPEPTPEPVAYAPYSSPAANAIDFNKLMDSYRPILQAGRTLATPRAADGTVDSMLQNAFYAAQVLEGASSGSSHATQYQHRTRPPVVRGSPITAQQPPPMQHYPQLQRVHSASTVSSGSDIAHPPSQLPPTTRSPPRPDTSSNPRAKNLSPRQVKAKIKIDSPGNDRATPGLHGHTHIGGIDGAPTMSSSPSKPSKSQKLEGSGPSVADAGVARTQDTHHSGGSSTQKCLGCGATATPEWRRGPLGPRTLCNACGLVYAKLVKKRLRESGGGGRVVNGYSSRSGPNPREESPEAGSEEDDEERSYDHPNMPGR</sequence>
<evidence type="ECO:0000256" key="5">
    <source>
        <dbReference type="ARBA" id="ARBA00023163"/>
    </source>
</evidence>
<dbReference type="InterPro" id="IPR013088">
    <property type="entry name" value="Znf_NHR/GATA"/>
</dbReference>
<name>A0AAD6X6A3_9AGAR</name>
<dbReference type="PRINTS" id="PR01217">
    <property type="entry name" value="PRICHEXTENSN"/>
</dbReference>
<dbReference type="PROSITE" id="PS50114">
    <property type="entry name" value="GATA_ZN_FINGER_2"/>
    <property type="match status" value="1"/>
</dbReference>
<evidence type="ECO:0000256" key="4">
    <source>
        <dbReference type="ARBA" id="ARBA00023015"/>
    </source>
</evidence>
<dbReference type="Proteomes" id="UP001218188">
    <property type="component" value="Unassembled WGS sequence"/>
</dbReference>
<feature type="compositionally biased region" description="Polar residues" evidence="7">
    <location>
        <begin position="353"/>
        <end position="364"/>
    </location>
</feature>
<dbReference type="GO" id="GO:0043565">
    <property type="term" value="F:sequence-specific DNA binding"/>
    <property type="evidence" value="ECO:0007669"/>
    <property type="project" value="InterPro"/>
</dbReference>
<dbReference type="InterPro" id="IPR000679">
    <property type="entry name" value="Znf_GATA"/>
</dbReference>
<keyword evidence="10" id="KW-1185">Reference proteome</keyword>
<feature type="region of interest" description="Disordered" evidence="7">
    <location>
        <begin position="510"/>
        <end position="558"/>
    </location>
</feature>
<evidence type="ECO:0000313" key="9">
    <source>
        <dbReference type="EMBL" id="KAJ7036531.1"/>
    </source>
</evidence>
<evidence type="ECO:0000256" key="7">
    <source>
        <dbReference type="SAM" id="MobiDB-lite"/>
    </source>
</evidence>
<keyword evidence="3" id="KW-0862">Zinc</keyword>
<dbReference type="CDD" id="cd00202">
    <property type="entry name" value="ZnF_GATA"/>
    <property type="match status" value="1"/>
</dbReference>
<dbReference type="GO" id="GO:0008270">
    <property type="term" value="F:zinc ion binding"/>
    <property type="evidence" value="ECO:0007669"/>
    <property type="project" value="UniProtKB-KW"/>
</dbReference>
<feature type="compositionally biased region" description="Pro residues" evidence="7">
    <location>
        <begin position="192"/>
        <end position="220"/>
    </location>
</feature>
<dbReference type="PANTHER" id="PTHR47172:SF24">
    <property type="entry name" value="GATA ZINC FINGER DOMAIN-CONTAINING PROTEIN 14-RELATED"/>
    <property type="match status" value="1"/>
</dbReference>
<evidence type="ECO:0000256" key="6">
    <source>
        <dbReference type="PROSITE-ProRule" id="PRU00094"/>
    </source>
</evidence>
<feature type="domain" description="GATA-type" evidence="8">
    <location>
        <begin position="468"/>
        <end position="503"/>
    </location>
</feature>
<keyword evidence="1" id="KW-0479">Metal-binding</keyword>
<dbReference type="PANTHER" id="PTHR47172">
    <property type="entry name" value="OS01G0976800 PROTEIN"/>
    <property type="match status" value="1"/>
</dbReference>
<feature type="region of interest" description="Disordered" evidence="7">
    <location>
        <begin position="316"/>
        <end position="491"/>
    </location>
</feature>
<keyword evidence="4" id="KW-0805">Transcription regulation</keyword>
<accession>A0AAD6X6A3</accession>
<proteinExistence type="predicted"/>
<feature type="compositionally biased region" description="Low complexity" evidence="7">
    <location>
        <begin position="433"/>
        <end position="442"/>
    </location>
</feature>
<feature type="compositionally biased region" description="Low complexity" evidence="7">
    <location>
        <begin position="1"/>
        <end position="15"/>
    </location>
</feature>
<dbReference type="Gene3D" id="3.30.50.10">
    <property type="entry name" value="Erythroid Transcription Factor GATA-1, subunit A"/>
    <property type="match status" value="1"/>
</dbReference>
<evidence type="ECO:0000256" key="3">
    <source>
        <dbReference type="ARBA" id="ARBA00022833"/>
    </source>
</evidence>
<evidence type="ECO:0000259" key="8">
    <source>
        <dbReference type="PROSITE" id="PS50114"/>
    </source>
</evidence>
<keyword evidence="2 6" id="KW-0863">Zinc-finger</keyword>
<dbReference type="SMART" id="SM00401">
    <property type="entry name" value="ZnF_GATA"/>
    <property type="match status" value="1"/>
</dbReference>
<protein>
    <recommendedName>
        <fullName evidence="8">GATA-type domain-containing protein</fullName>
    </recommendedName>
</protein>
<dbReference type="EMBL" id="JARJCM010000042">
    <property type="protein sequence ID" value="KAJ7036531.1"/>
    <property type="molecule type" value="Genomic_DNA"/>
</dbReference>
<dbReference type="GO" id="GO:0006355">
    <property type="term" value="P:regulation of DNA-templated transcription"/>
    <property type="evidence" value="ECO:0007669"/>
    <property type="project" value="InterPro"/>
</dbReference>
<feature type="compositionally biased region" description="Pro residues" evidence="7">
    <location>
        <begin position="139"/>
        <end position="158"/>
    </location>
</feature>
<reference evidence="9" key="1">
    <citation type="submission" date="2023-03" db="EMBL/GenBank/DDBJ databases">
        <title>Massive genome expansion in bonnet fungi (Mycena s.s.) driven by repeated elements and novel gene families across ecological guilds.</title>
        <authorList>
            <consortium name="Lawrence Berkeley National Laboratory"/>
            <person name="Harder C.B."/>
            <person name="Miyauchi S."/>
            <person name="Viragh M."/>
            <person name="Kuo A."/>
            <person name="Thoen E."/>
            <person name="Andreopoulos B."/>
            <person name="Lu D."/>
            <person name="Skrede I."/>
            <person name="Drula E."/>
            <person name="Henrissat B."/>
            <person name="Morin E."/>
            <person name="Kohler A."/>
            <person name="Barry K."/>
            <person name="LaButti K."/>
            <person name="Morin E."/>
            <person name="Salamov A."/>
            <person name="Lipzen A."/>
            <person name="Mereny Z."/>
            <person name="Hegedus B."/>
            <person name="Baldrian P."/>
            <person name="Stursova M."/>
            <person name="Weitz H."/>
            <person name="Taylor A."/>
            <person name="Grigoriev I.V."/>
            <person name="Nagy L.G."/>
            <person name="Martin F."/>
            <person name="Kauserud H."/>
        </authorList>
    </citation>
    <scope>NUCLEOTIDE SEQUENCE</scope>
    <source>
        <strain evidence="9">CBHHK200</strain>
    </source>
</reference>
<dbReference type="Pfam" id="PF00320">
    <property type="entry name" value="GATA"/>
    <property type="match status" value="1"/>
</dbReference>
<organism evidence="9 10">
    <name type="scientific">Mycena alexandri</name>
    <dbReference type="NCBI Taxonomy" id="1745969"/>
    <lineage>
        <taxon>Eukaryota</taxon>
        <taxon>Fungi</taxon>
        <taxon>Dikarya</taxon>
        <taxon>Basidiomycota</taxon>
        <taxon>Agaricomycotina</taxon>
        <taxon>Agaricomycetes</taxon>
        <taxon>Agaricomycetidae</taxon>
        <taxon>Agaricales</taxon>
        <taxon>Marasmiineae</taxon>
        <taxon>Mycenaceae</taxon>
        <taxon>Mycena</taxon>
    </lineage>
</organism>
<evidence type="ECO:0000256" key="1">
    <source>
        <dbReference type="ARBA" id="ARBA00022723"/>
    </source>
</evidence>
<dbReference type="AlphaFoldDB" id="A0AAD6X6A3"/>
<feature type="compositionally biased region" description="Pro residues" evidence="7">
    <location>
        <begin position="16"/>
        <end position="27"/>
    </location>
</feature>
<feature type="compositionally biased region" description="Polar residues" evidence="7">
    <location>
        <begin position="91"/>
        <end position="103"/>
    </location>
</feature>
<feature type="region of interest" description="Disordered" evidence="7">
    <location>
        <begin position="1"/>
        <end position="259"/>
    </location>
</feature>
<feature type="compositionally biased region" description="Pro residues" evidence="7">
    <location>
        <begin position="170"/>
        <end position="179"/>
    </location>
</feature>
<keyword evidence="5" id="KW-0804">Transcription</keyword>
<gene>
    <name evidence="9" type="ORF">C8F04DRAFT_472223</name>
</gene>
<feature type="compositionally biased region" description="Pro residues" evidence="7">
    <location>
        <begin position="235"/>
        <end position="252"/>
    </location>
</feature>
<feature type="compositionally biased region" description="Low complexity" evidence="7">
    <location>
        <begin position="30"/>
        <end position="58"/>
    </location>
</feature>
<evidence type="ECO:0000313" key="10">
    <source>
        <dbReference type="Proteomes" id="UP001218188"/>
    </source>
</evidence>
<comment type="caution">
    <text evidence="9">The sequence shown here is derived from an EMBL/GenBank/DDBJ whole genome shotgun (WGS) entry which is preliminary data.</text>
</comment>